<feature type="non-terminal residue" evidence="1">
    <location>
        <position position="1"/>
    </location>
</feature>
<feature type="non-terminal residue" evidence="1">
    <location>
        <position position="140"/>
    </location>
</feature>
<evidence type="ECO:0000313" key="2">
    <source>
        <dbReference type="Proteomes" id="UP000789706"/>
    </source>
</evidence>
<reference evidence="1" key="1">
    <citation type="submission" date="2021-06" db="EMBL/GenBank/DDBJ databases">
        <authorList>
            <person name="Kallberg Y."/>
            <person name="Tangrot J."/>
            <person name="Rosling A."/>
        </authorList>
    </citation>
    <scope>NUCLEOTIDE SEQUENCE</scope>
    <source>
        <strain evidence="1">AZ414A</strain>
    </source>
</reference>
<keyword evidence="2" id="KW-1185">Reference proteome</keyword>
<evidence type="ECO:0000313" key="1">
    <source>
        <dbReference type="EMBL" id="CAG8648919.1"/>
    </source>
</evidence>
<dbReference type="OrthoDB" id="2427876at2759"/>
<name>A0A9N9DVK8_9GLOM</name>
<protein>
    <submittedName>
        <fullName evidence="1">1145_t:CDS:1</fullName>
    </submittedName>
</protein>
<gene>
    <name evidence="1" type="ORF">DEBURN_LOCUS11398</name>
</gene>
<accession>A0A9N9DVK8</accession>
<dbReference type="EMBL" id="CAJVPK010006118">
    <property type="protein sequence ID" value="CAG8648919.1"/>
    <property type="molecule type" value="Genomic_DNA"/>
</dbReference>
<dbReference type="AlphaFoldDB" id="A0A9N9DVK8"/>
<proteinExistence type="predicted"/>
<organism evidence="1 2">
    <name type="scientific">Diversispora eburnea</name>
    <dbReference type="NCBI Taxonomy" id="1213867"/>
    <lineage>
        <taxon>Eukaryota</taxon>
        <taxon>Fungi</taxon>
        <taxon>Fungi incertae sedis</taxon>
        <taxon>Mucoromycota</taxon>
        <taxon>Glomeromycotina</taxon>
        <taxon>Glomeromycetes</taxon>
        <taxon>Diversisporales</taxon>
        <taxon>Diversisporaceae</taxon>
        <taxon>Diversispora</taxon>
    </lineage>
</organism>
<comment type="caution">
    <text evidence="1">The sequence shown here is derived from an EMBL/GenBank/DDBJ whole genome shotgun (WGS) entry which is preliminary data.</text>
</comment>
<sequence>DKTRVTVLLTTNIIGIHKLKPLVLLLVDNVLFHTSPVENNSKTYINAIDELFVTEDVLSESEIVTMILADNKIENNTSSDLEKKEEKLPPPCITSIDTLNILKILIRYEEQFSDNETISQDKLCKRLSLYKKMCKKNKKQ</sequence>
<dbReference type="Proteomes" id="UP000789706">
    <property type="component" value="Unassembled WGS sequence"/>
</dbReference>